<gene>
    <name evidence="1" type="ORF">Pan54_00010</name>
</gene>
<name>A0A5C5XA75_9PLAN</name>
<proteinExistence type="predicted"/>
<protein>
    <submittedName>
        <fullName evidence="1">Uncharacterized protein</fullName>
    </submittedName>
</protein>
<sequence length="387" mass="45414">MQNTTTNLHAEAAEDADWKMSQPVLADFQRISEQNQNRGNSSFRVGSIVDDRRFHQLVDENEQWFRDRLAENEVIYYLDWNHYLLLNEYYSLSPAEQRIEAEFSTLCQFHRTLGVSQFNAIKFAPLSDGLNNELLKLRSRAESDWTEQLGSVCSRQIRRVTGKHQEILDRLLGAAGWLISHPSFLADRDGIRDQWKKLPEGSDHVFPLKKTTKIPRLNSEFHYEHIEPLQIDNFRIAFDQFCETWQLEGMLSWELPEPSGPHWDYFDFTDPEMMSKPAEPKTPFHTPVLVKDKMASADYECHVRNSAEHRFNDQRKWQAYASMFKVHHWSEIIANRYPGRERPRGDQGKSRGLISDITGMVGGRVKKLQRQYKRLANGEYQDMSEFR</sequence>
<organism evidence="1 2">
    <name type="scientific">Rubinisphaera italica</name>
    <dbReference type="NCBI Taxonomy" id="2527969"/>
    <lineage>
        <taxon>Bacteria</taxon>
        <taxon>Pseudomonadati</taxon>
        <taxon>Planctomycetota</taxon>
        <taxon>Planctomycetia</taxon>
        <taxon>Planctomycetales</taxon>
        <taxon>Planctomycetaceae</taxon>
        <taxon>Rubinisphaera</taxon>
    </lineage>
</organism>
<reference evidence="1 2" key="1">
    <citation type="submission" date="2019-02" db="EMBL/GenBank/DDBJ databases">
        <title>Deep-cultivation of Planctomycetes and their phenomic and genomic characterization uncovers novel biology.</title>
        <authorList>
            <person name="Wiegand S."/>
            <person name="Jogler M."/>
            <person name="Boedeker C."/>
            <person name="Pinto D."/>
            <person name="Vollmers J."/>
            <person name="Rivas-Marin E."/>
            <person name="Kohn T."/>
            <person name="Peeters S.H."/>
            <person name="Heuer A."/>
            <person name="Rast P."/>
            <person name="Oberbeckmann S."/>
            <person name="Bunk B."/>
            <person name="Jeske O."/>
            <person name="Meyerdierks A."/>
            <person name="Storesund J.E."/>
            <person name="Kallscheuer N."/>
            <person name="Luecker S."/>
            <person name="Lage O.M."/>
            <person name="Pohl T."/>
            <person name="Merkel B.J."/>
            <person name="Hornburger P."/>
            <person name="Mueller R.-W."/>
            <person name="Bruemmer F."/>
            <person name="Labrenz M."/>
            <person name="Spormann A.M."/>
            <person name="Op Den Camp H."/>
            <person name="Overmann J."/>
            <person name="Amann R."/>
            <person name="Jetten M.S.M."/>
            <person name="Mascher T."/>
            <person name="Medema M.H."/>
            <person name="Devos D.P."/>
            <person name="Kaster A.-K."/>
            <person name="Ovreas L."/>
            <person name="Rohde M."/>
            <person name="Galperin M.Y."/>
            <person name="Jogler C."/>
        </authorList>
    </citation>
    <scope>NUCLEOTIDE SEQUENCE [LARGE SCALE GENOMIC DNA]</scope>
    <source>
        <strain evidence="1 2">Pan54</strain>
    </source>
</reference>
<accession>A0A5C5XA75</accession>
<comment type="caution">
    <text evidence="1">The sequence shown here is derived from an EMBL/GenBank/DDBJ whole genome shotgun (WGS) entry which is preliminary data.</text>
</comment>
<dbReference type="AlphaFoldDB" id="A0A5C5XA75"/>
<keyword evidence="2" id="KW-1185">Reference proteome</keyword>
<dbReference type="RefSeq" id="WP_146501462.1">
    <property type="nucleotide sequence ID" value="NZ_SJPG01000001.1"/>
</dbReference>
<dbReference type="Proteomes" id="UP000316095">
    <property type="component" value="Unassembled WGS sequence"/>
</dbReference>
<dbReference type="EMBL" id="SJPG01000001">
    <property type="protein sequence ID" value="TWT59301.1"/>
    <property type="molecule type" value="Genomic_DNA"/>
</dbReference>
<evidence type="ECO:0000313" key="1">
    <source>
        <dbReference type="EMBL" id="TWT59301.1"/>
    </source>
</evidence>
<evidence type="ECO:0000313" key="2">
    <source>
        <dbReference type="Proteomes" id="UP000316095"/>
    </source>
</evidence>